<proteinExistence type="predicted"/>
<feature type="region of interest" description="Disordered" evidence="1">
    <location>
        <begin position="221"/>
        <end position="265"/>
    </location>
</feature>
<sequence>MGASDDKDYKPYTTPYTGAGAVRTDQGWVNSRDAGAPVSGPGTIRRGSTPPVPAFHHAAVTTTTVPPPASAGHLNVSRIQESRLRRASAPEGHTRAGKGVSFKTPKLEDLSIRKIKAPIGDGFDLPKYHDLNQMTNGEIALKIGLLHIKKGSIHDVLQTTVSDQEFLASDTQEQFRVRNKNMAMLNEVKEAIRAWEDVQQARADELTNPGLVEMMMHRHDAQEKLKARGPESSASDSGAEGKNMEKKRRDTQSSQPGDADKSPIP</sequence>
<keyword evidence="3" id="KW-1185">Reference proteome</keyword>
<evidence type="ECO:0000256" key="1">
    <source>
        <dbReference type="SAM" id="MobiDB-lite"/>
    </source>
</evidence>
<feature type="compositionally biased region" description="Basic and acidic residues" evidence="1">
    <location>
        <begin position="242"/>
        <end position="251"/>
    </location>
</feature>
<feature type="compositionally biased region" description="Basic and acidic residues" evidence="1">
    <location>
        <begin position="1"/>
        <end position="10"/>
    </location>
</feature>
<evidence type="ECO:0000313" key="3">
    <source>
        <dbReference type="Proteomes" id="UP001295740"/>
    </source>
</evidence>
<dbReference type="Proteomes" id="UP001295740">
    <property type="component" value="Unassembled WGS sequence"/>
</dbReference>
<dbReference type="EMBL" id="CAUWAG010000010">
    <property type="protein sequence ID" value="CAJ2506789.1"/>
    <property type="molecule type" value="Genomic_DNA"/>
</dbReference>
<comment type="caution">
    <text evidence="2">The sequence shown here is derived from an EMBL/GenBank/DDBJ whole genome shotgun (WGS) entry which is preliminary data.</text>
</comment>
<organism evidence="2 3">
    <name type="scientific">Anthostomella pinea</name>
    <dbReference type="NCBI Taxonomy" id="933095"/>
    <lineage>
        <taxon>Eukaryota</taxon>
        <taxon>Fungi</taxon>
        <taxon>Dikarya</taxon>
        <taxon>Ascomycota</taxon>
        <taxon>Pezizomycotina</taxon>
        <taxon>Sordariomycetes</taxon>
        <taxon>Xylariomycetidae</taxon>
        <taxon>Xylariales</taxon>
        <taxon>Xylariaceae</taxon>
        <taxon>Anthostomella</taxon>
    </lineage>
</organism>
<dbReference type="AlphaFoldDB" id="A0AAI8VKT9"/>
<feature type="region of interest" description="Disordered" evidence="1">
    <location>
        <begin position="1"/>
        <end position="52"/>
    </location>
</feature>
<gene>
    <name evidence="2" type="ORF">KHLLAP_LOCUS7257</name>
</gene>
<evidence type="ECO:0000313" key="2">
    <source>
        <dbReference type="EMBL" id="CAJ2506789.1"/>
    </source>
</evidence>
<name>A0AAI8VKT9_9PEZI</name>
<protein>
    <submittedName>
        <fullName evidence="2">Uu.00g079750.m01.CDS01</fullName>
    </submittedName>
</protein>
<accession>A0AAI8VKT9</accession>
<reference evidence="2" key="1">
    <citation type="submission" date="2023-10" db="EMBL/GenBank/DDBJ databases">
        <authorList>
            <person name="Hackl T."/>
        </authorList>
    </citation>
    <scope>NUCLEOTIDE SEQUENCE</scope>
</reference>